<keyword evidence="9" id="KW-1185">Reference proteome</keyword>
<keyword evidence="3" id="KW-0547">Nucleotide-binding</keyword>
<feature type="compositionally biased region" description="Basic and acidic residues" evidence="6">
    <location>
        <begin position="294"/>
        <end position="312"/>
    </location>
</feature>
<dbReference type="InterPro" id="IPR029056">
    <property type="entry name" value="Ribokinase-like"/>
</dbReference>
<feature type="region of interest" description="Disordered" evidence="6">
    <location>
        <begin position="287"/>
        <end position="312"/>
    </location>
</feature>
<protein>
    <submittedName>
        <fullName evidence="8">2-dehydro-3-deoxygluconokinase</fullName>
        <ecNumber evidence="8">2.7.1.45</ecNumber>
    </submittedName>
</protein>
<dbReference type="SUPFAM" id="SSF53613">
    <property type="entry name" value="Ribokinase-like"/>
    <property type="match status" value="1"/>
</dbReference>
<evidence type="ECO:0000259" key="7">
    <source>
        <dbReference type="Pfam" id="PF00294"/>
    </source>
</evidence>
<dbReference type="RefSeq" id="WP_045249721.1">
    <property type="nucleotide sequence ID" value="NZ_JYIT01000064.1"/>
</dbReference>
<gene>
    <name evidence="8" type="primary">kdgK_1</name>
    <name evidence="8" type="ORF">RL72_00989</name>
</gene>
<dbReference type="Pfam" id="PF00294">
    <property type="entry name" value="PfkB"/>
    <property type="match status" value="1"/>
</dbReference>
<dbReference type="PROSITE" id="PS00584">
    <property type="entry name" value="PFKB_KINASES_2"/>
    <property type="match status" value="1"/>
</dbReference>
<evidence type="ECO:0000256" key="2">
    <source>
        <dbReference type="ARBA" id="ARBA00022679"/>
    </source>
</evidence>
<dbReference type="OrthoDB" id="9795789at2"/>
<keyword evidence="4 8" id="KW-0418">Kinase</keyword>
<proteinExistence type="inferred from homology"/>
<organism evidence="8 9">
    <name type="scientific">Microbacterium azadirachtae</name>
    <dbReference type="NCBI Taxonomy" id="582680"/>
    <lineage>
        <taxon>Bacteria</taxon>
        <taxon>Bacillati</taxon>
        <taxon>Actinomycetota</taxon>
        <taxon>Actinomycetes</taxon>
        <taxon>Micrococcales</taxon>
        <taxon>Microbacteriaceae</taxon>
        <taxon>Microbacterium</taxon>
    </lineage>
</organism>
<evidence type="ECO:0000256" key="1">
    <source>
        <dbReference type="ARBA" id="ARBA00010688"/>
    </source>
</evidence>
<dbReference type="InterPro" id="IPR011611">
    <property type="entry name" value="PfkB_dom"/>
</dbReference>
<keyword evidence="5" id="KW-0067">ATP-binding</keyword>
<dbReference type="AlphaFoldDB" id="A0A0F0L4L1"/>
<reference evidence="8 9" key="1">
    <citation type="submission" date="2015-02" db="EMBL/GenBank/DDBJ databases">
        <title>Draft genome sequences of ten Microbacterium spp. with emphasis on heavy metal contaminated environments.</title>
        <authorList>
            <person name="Corretto E."/>
        </authorList>
    </citation>
    <scope>NUCLEOTIDE SEQUENCE [LARGE SCALE GENOMIC DNA]</scope>
    <source>
        <strain evidence="8 9">DSM 23848</strain>
    </source>
</reference>
<dbReference type="PANTHER" id="PTHR43085:SF1">
    <property type="entry name" value="PSEUDOURIDINE KINASE-RELATED"/>
    <property type="match status" value="1"/>
</dbReference>
<dbReference type="PROSITE" id="PS00583">
    <property type="entry name" value="PFKB_KINASES_1"/>
    <property type="match status" value="1"/>
</dbReference>
<sequence>MNQARIAVIGEALVDIVVGGGAHAGGSPMNVAVGLARLGRPPVLHARIGDDAYGDLIRAHLAEDRVGVGAHTLVDGPSWTATATIAEDGSAEYDFALAGEIAVPELDELALVHTGSIGALREPGSSALLAAYRDAPAGTLRSFDPNIRADVIGPADAARRRVFELAAASQVVKLSDEDAAWLRPGASLEDVLDALAEGGTRFVVITRGAQGAVALVDGVRYERPAVRVDVVDTIGAGDAFMSGLLFGLLRDGTDRLLVDGAPIPAEDVVAALDTALVSGAITVSRAGANPPRPAELEERLDATRAVSDGDGR</sequence>
<dbReference type="CDD" id="cd01167">
    <property type="entry name" value="bac_FRK"/>
    <property type="match status" value="1"/>
</dbReference>
<dbReference type="InterPro" id="IPR002173">
    <property type="entry name" value="Carboh/pur_kinase_PfkB_CS"/>
</dbReference>
<evidence type="ECO:0000256" key="3">
    <source>
        <dbReference type="ARBA" id="ARBA00022741"/>
    </source>
</evidence>
<evidence type="ECO:0000313" key="9">
    <source>
        <dbReference type="Proteomes" id="UP000033448"/>
    </source>
</evidence>
<dbReference type="Proteomes" id="UP000033448">
    <property type="component" value="Unassembled WGS sequence"/>
</dbReference>
<keyword evidence="2 8" id="KW-0808">Transferase</keyword>
<dbReference type="GO" id="GO:0008673">
    <property type="term" value="F:2-dehydro-3-deoxygluconokinase activity"/>
    <property type="evidence" value="ECO:0007669"/>
    <property type="project" value="UniProtKB-EC"/>
</dbReference>
<evidence type="ECO:0000256" key="4">
    <source>
        <dbReference type="ARBA" id="ARBA00022777"/>
    </source>
</evidence>
<name>A0A0F0L4L1_9MICO</name>
<evidence type="ECO:0000256" key="5">
    <source>
        <dbReference type="ARBA" id="ARBA00022840"/>
    </source>
</evidence>
<dbReference type="InterPro" id="IPR050306">
    <property type="entry name" value="PfkB_Carbo_kinase"/>
</dbReference>
<comment type="caution">
    <text evidence="8">The sequence shown here is derived from an EMBL/GenBank/DDBJ whole genome shotgun (WGS) entry which is preliminary data.</text>
</comment>
<evidence type="ECO:0000256" key="6">
    <source>
        <dbReference type="SAM" id="MobiDB-lite"/>
    </source>
</evidence>
<dbReference type="GO" id="GO:0005524">
    <property type="term" value="F:ATP binding"/>
    <property type="evidence" value="ECO:0007669"/>
    <property type="project" value="UniProtKB-KW"/>
</dbReference>
<dbReference type="PATRIC" id="fig|582680.7.peg.1026"/>
<dbReference type="EC" id="2.7.1.45" evidence="8"/>
<accession>A0A0F0L4L1</accession>
<evidence type="ECO:0000313" key="8">
    <source>
        <dbReference type="EMBL" id="KJL26466.1"/>
    </source>
</evidence>
<dbReference type="Gene3D" id="3.40.1190.20">
    <property type="match status" value="1"/>
</dbReference>
<comment type="similarity">
    <text evidence="1">Belongs to the carbohydrate kinase PfkB family.</text>
</comment>
<feature type="domain" description="Carbohydrate kinase PfkB" evidence="7">
    <location>
        <begin position="22"/>
        <end position="293"/>
    </location>
</feature>
<dbReference type="PANTHER" id="PTHR43085">
    <property type="entry name" value="HEXOKINASE FAMILY MEMBER"/>
    <property type="match status" value="1"/>
</dbReference>
<dbReference type="EMBL" id="JYIT01000064">
    <property type="protein sequence ID" value="KJL26466.1"/>
    <property type="molecule type" value="Genomic_DNA"/>
</dbReference>